<gene>
    <name evidence="10" type="primary">brnQ</name>
    <name evidence="10" type="ORF">KQI20_06980</name>
</gene>
<dbReference type="EMBL" id="JAHLOQ010000015">
    <property type="protein sequence ID" value="MBU5336179.1"/>
    <property type="molecule type" value="Genomic_DNA"/>
</dbReference>
<dbReference type="Proteomes" id="UP001196301">
    <property type="component" value="Unassembled WGS sequence"/>
</dbReference>
<feature type="transmembrane region" description="Helical" evidence="9">
    <location>
        <begin position="192"/>
        <end position="214"/>
    </location>
</feature>
<keyword evidence="5 9" id="KW-0812">Transmembrane</keyword>
<name>A0ABS6DX88_9FIRM</name>
<evidence type="ECO:0000256" key="9">
    <source>
        <dbReference type="RuleBase" id="RU362122"/>
    </source>
</evidence>
<keyword evidence="6 9" id="KW-0029">Amino-acid transport</keyword>
<comment type="subcellular location">
    <subcellularLocation>
        <location evidence="1 9">Cell membrane</location>
        <topology evidence="1 9">Multi-pass membrane protein</topology>
    </subcellularLocation>
</comment>
<feature type="transmembrane region" description="Helical" evidence="9">
    <location>
        <begin position="80"/>
        <end position="99"/>
    </location>
</feature>
<sequence length="439" mass="46251">MNNKKALDVLVVGFALFSMFFGAGNLLFPPYLGLVSGSSWGVSLSGFILTDIVLALVVVMAAVKFDGDLDLTLSRAGKKFARAIIIASILCIGPLLAIPRNGATTYEMGIAPILGFDTPIAKLAVSIVFFALTLVLTIRPSKVVDIVGKFLTPALLLCLGLLIVMGILNPIGDVNTAQLIENNLFAEGVEQGYQTLDTLAAVAFSTVAITAIAQRGYTDSKEKVKLTLQAGLVSGIFLALVYGGLTYLGSMLSTTYGADTPQATLMVIITNAILGKPGKIILGITVSLACLTTSIGLTSSTATYFSTISNGKIKYETIVIAVSIFSLVLANFGVSTIIQFSAPILQIVCPVLVAIVATTFLDKYISNDNVFRGVAYITLLVSILSVGSSLFNITQISDLLAKLPLAQYGFNWVLPAILGGVIGAFIKTKNSIRTNKKVV</sequence>
<feature type="transmembrane region" description="Helical" evidence="9">
    <location>
        <begin position="119"/>
        <end position="138"/>
    </location>
</feature>
<feature type="transmembrane region" description="Helical" evidence="9">
    <location>
        <begin position="280"/>
        <end position="305"/>
    </location>
</feature>
<feature type="transmembrane region" description="Helical" evidence="9">
    <location>
        <begin position="344"/>
        <end position="361"/>
    </location>
</feature>
<accession>A0ABS6DX88</accession>
<proteinExistence type="inferred from homology"/>
<evidence type="ECO:0000313" key="11">
    <source>
        <dbReference type="Proteomes" id="UP001196301"/>
    </source>
</evidence>
<keyword evidence="4" id="KW-1003">Cell membrane</keyword>
<feature type="transmembrane region" description="Helical" evidence="9">
    <location>
        <begin position="150"/>
        <end position="172"/>
    </location>
</feature>
<feature type="transmembrane region" description="Helical" evidence="9">
    <location>
        <begin position="226"/>
        <end position="245"/>
    </location>
</feature>
<dbReference type="RefSeq" id="WP_216569302.1">
    <property type="nucleotide sequence ID" value="NZ_JAHLOQ010000015.1"/>
</dbReference>
<feature type="transmembrane region" description="Helical" evidence="9">
    <location>
        <begin position="317"/>
        <end position="338"/>
    </location>
</feature>
<keyword evidence="11" id="KW-1185">Reference proteome</keyword>
<comment type="caution">
    <text evidence="10">The sequence shown here is derived from an EMBL/GenBank/DDBJ whole genome shotgun (WGS) entry which is preliminary data.</text>
</comment>
<evidence type="ECO:0000256" key="5">
    <source>
        <dbReference type="ARBA" id="ARBA00022692"/>
    </source>
</evidence>
<feature type="transmembrane region" description="Helical" evidence="9">
    <location>
        <begin position="40"/>
        <end position="59"/>
    </location>
</feature>
<evidence type="ECO:0000256" key="4">
    <source>
        <dbReference type="ARBA" id="ARBA00022475"/>
    </source>
</evidence>
<evidence type="ECO:0000256" key="1">
    <source>
        <dbReference type="ARBA" id="ARBA00004651"/>
    </source>
</evidence>
<evidence type="ECO:0000256" key="3">
    <source>
        <dbReference type="ARBA" id="ARBA00022448"/>
    </source>
</evidence>
<evidence type="ECO:0000256" key="7">
    <source>
        <dbReference type="ARBA" id="ARBA00022989"/>
    </source>
</evidence>
<comment type="function">
    <text evidence="9">Component of the transport system for branched-chain amino acids.</text>
</comment>
<evidence type="ECO:0000256" key="2">
    <source>
        <dbReference type="ARBA" id="ARBA00008540"/>
    </source>
</evidence>
<organism evidence="10 11">
    <name type="scientific">Intestinibacter bartlettii</name>
    <dbReference type="NCBI Taxonomy" id="261299"/>
    <lineage>
        <taxon>Bacteria</taxon>
        <taxon>Bacillati</taxon>
        <taxon>Bacillota</taxon>
        <taxon>Clostridia</taxon>
        <taxon>Peptostreptococcales</taxon>
        <taxon>Peptostreptococcaceae</taxon>
        <taxon>Intestinibacter</taxon>
    </lineage>
</organism>
<dbReference type="PANTHER" id="PTHR30588:SF0">
    <property type="entry name" value="BRANCHED-CHAIN AMINO ACID PERMEASE BRNQ"/>
    <property type="match status" value="1"/>
</dbReference>
<comment type="similarity">
    <text evidence="2 9">Belongs to the branched chain amino acid transporter family.</text>
</comment>
<evidence type="ECO:0000256" key="8">
    <source>
        <dbReference type="ARBA" id="ARBA00023136"/>
    </source>
</evidence>
<keyword evidence="8 9" id="KW-0472">Membrane</keyword>
<dbReference type="Pfam" id="PF05525">
    <property type="entry name" value="Branch_AA_trans"/>
    <property type="match status" value="1"/>
</dbReference>
<reference evidence="10 11" key="1">
    <citation type="submission" date="2021-06" db="EMBL/GenBank/DDBJ databases">
        <authorList>
            <person name="Sun Q."/>
            <person name="Li D."/>
        </authorList>
    </citation>
    <scope>NUCLEOTIDE SEQUENCE [LARGE SCALE GENOMIC DNA]</scope>
    <source>
        <strain evidence="10 11">N19</strain>
    </source>
</reference>
<keyword evidence="7 9" id="KW-1133">Transmembrane helix</keyword>
<feature type="transmembrane region" description="Helical" evidence="9">
    <location>
        <begin position="405"/>
        <end position="426"/>
    </location>
</feature>
<evidence type="ECO:0000313" key="10">
    <source>
        <dbReference type="EMBL" id="MBU5336179.1"/>
    </source>
</evidence>
<evidence type="ECO:0000256" key="6">
    <source>
        <dbReference type="ARBA" id="ARBA00022970"/>
    </source>
</evidence>
<keyword evidence="3 9" id="KW-0813">Transport</keyword>
<dbReference type="NCBIfam" id="TIGR00796">
    <property type="entry name" value="livcs"/>
    <property type="match status" value="1"/>
</dbReference>
<dbReference type="InterPro" id="IPR004685">
    <property type="entry name" value="Brnchd-chn_aa_trnsp_Livcs"/>
</dbReference>
<feature type="transmembrane region" description="Helical" evidence="9">
    <location>
        <begin position="7"/>
        <end position="28"/>
    </location>
</feature>
<dbReference type="PANTHER" id="PTHR30588">
    <property type="entry name" value="BRANCHED-CHAIN AMINO ACID TRANSPORT SYSTEM 2 CARRIER PROTEIN"/>
    <property type="match status" value="1"/>
</dbReference>
<feature type="transmembrane region" description="Helical" evidence="9">
    <location>
        <begin position="373"/>
        <end position="393"/>
    </location>
</feature>
<protein>
    <recommendedName>
        <fullName evidence="9">Branched-chain amino acid transport system carrier protein</fullName>
    </recommendedName>
</protein>